<dbReference type="SUPFAM" id="SSF46689">
    <property type="entry name" value="Homeodomain-like"/>
    <property type="match status" value="2"/>
</dbReference>
<proteinExistence type="predicted"/>
<dbReference type="InterPro" id="IPR036271">
    <property type="entry name" value="Tet_transcr_reg_TetR-rel_C_sf"/>
</dbReference>
<dbReference type="SUPFAM" id="SSF48498">
    <property type="entry name" value="Tetracyclin repressor-like, C-terminal domain"/>
    <property type="match status" value="2"/>
</dbReference>
<feature type="domain" description="HTH tetR-type" evidence="5">
    <location>
        <begin position="17"/>
        <end position="77"/>
    </location>
</feature>
<evidence type="ECO:0000313" key="7">
    <source>
        <dbReference type="Proteomes" id="UP001236585"/>
    </source>
</evidence>
<dbReference type="EMBL" id="CP126981">
    <property type="protein sequence ID" value="WIM86154.1"/>
    <property type="molecule type" value="Genomic_DNA"/>
</dbReference>
<dbReference type="Gene3D" id="1.10.357.10">
    <property type="entry name" value="Tetracycline Repressor, domain 2"/>
    <property type="match status" value="2"/>
</dbReference>
<evidence type="ECO:0000259" key="5">
    <source>
        <dbReference type="PROSITE" id="PS50977"/>
    </source>
</evidence>
<dbReference type="Proteomes" id="UP001236585">
    <property type="component" value="Chromosome"/>
</dbReference>
<evidence type="ECO:0000256" key="4">
    <source>
        <dbReference type="PROSITE-ProRule" id="PRU00335"/>
    </source>
</evidence>
<dbReference type="InterPro" id="IPR009057">
    <property type="entry name" value="Homeodomain-like_sf"/>
</dbReference>
<accession>A0ABY8VXA5</accession>
<feature type="domain" description="HTH tetR-type" evidence="5">
    <location>
        <begin position="243"/>
        <end position="303"/>
    </location>
</feature>
<dbReference type="Pfam" id="PF00440">
    <property type="entry name" value="TetR_N"/>
    <property type="match status" value="2"/>
</dbReference>
<dbReference type="PANTHER" id="PTHR47506:SF1">
    <property type="entry name" value="HTH-TYPE TRANSCRIPTIONAL REGULATOR YJDC"/>
    <property type="match status" value="1"/>
</dbReference>
<protein>
    <submittedName>
        <fullName evidence="6">TetR/AcrR family transcriptional regulator</fullName>
    </submittedName>
</protein>
<dbReference type="InterPro" id="IPR001647">
    <property type="entry name" value="HTH_TetR"/>
</dbReference>
<sequence>MAQRKASDESRLTPKGRATRDRIVQAAAELIVADGLAATSMERVRNTAAVSGSQLSHYFTDKNALIRAVIRRQSDIVLDFHRQPALNDLGSIADFERWIDLNMRYLRQIGTSGGTPTFHALAAQLAKSDDAVRATLADAYQSWIDVLRSAVQRLKKRNVLVSQANPRQIAMAIVGAHQGGGTLSFTYGAQWPHAEATRFAVNYLRLFAVEPAERRGPRTGRRRRRAAHSDGVDDAFPLTRKGLATQSRIVSAAAALMFERGAPNTSVEDVRTAAGVSGSQISHYFRDKRDLVRHVVAARRADVVAFHTQPKLGGLATLADLQAWAAACFDEVDTVYRKGGCVYGSLAGELIDSDDEVRGDLAVGYDEWLELFEAGLGAMRRRGDLHPEADPRHLAASLVASHQGGAMLTHVLGEAAPLRAAVGAALAYVESYAVAPRSARASKTRREARE</sequence>
<keyword evidence="2 4" id="KW-0238">DNA-binding</keyword>
<evidence type="ECO:0000256" key="1">
    <source>
        <dbReference type="ARBA" id="ARBA00023015"/>
    </source>
</evidence>
<dbReference type="PROSITE" id="PS50977">
    <property type="entry name" value="HTH_TETR_2"/>
    <property type="match status" value="2"/>
</dbReference>
<evidence type="ECO:0000256" key="3">
    <source>
        <dbReference type="ARBA" id="ARBA00023163"/>
    </source>
</evidence>
<organism evidence="6 7">
    <name type="scientific">Candidatus Mycobacterium wuenschmannii</name>
    <dbReference type="NCBI Taxonomy" id="3027808"/>
    <lineage>
        <taxon>Bacteria</taxon>
        <taxon>Bacillati</taxon>
        <taxon>Actinomycetota</taxon>
        <taxon>Actinomycetes</taxon>
        <taxon>Mycobacteriales</taxon>
        <taxon>Mycobacteriaceae</taxon>
        <taxon>Mycobacterium</taxon>
    </lineage>
</organism>
<dbReference type="PRINTS" id="PR00455">
    <property type="entry name" value="HTHTETR"/>
</dbReference>
<name>A0ABY8VXA5_9MYCO</name>
<keyword evidence="3" id="KW-0804">Transcription</keyword>
<evidence type="ECO:0000256" key="2">
    <source>
        <dbReference type="ARBA" id="ARBA00023125"/>
    </source>
</evidence>
<dbReference type="RefSeq" id="WP_285185373.1">
    <property type="nucleotide sequence ID" value="NZ_CP126981.1"/>
</dbReference>
<dbReference type="InterPro" id="IPR011075">
    <property type="entry name" value="TetR_C"/>
</dbReference>
<keyword evidence="7" id="KW-1185">Reference proteome</keyword>
<keyword evidence="1" id="KW-0805">Transcription regulation</keyword>
<feature type="DNA-binding region" description="H-T-H motif" evidence="4">
    <location>
        <begin position="40"/>
        <end position="59"/>
    </location>
</feature>
<reference evidence="6 7" key="1">
    <citation type="journal article" date="2023" name="Microbiol. Resour. Announc.">
        <title>Complete Genome Sequence of Mycobacterium wuenschmanii, a novel Nontuberculous Mycobacterium Isolated from a captive population of Amazon Milk Frogs.</title>
        <authorList>
            <person name="Hicks J."/>
            <person name="Zeineldin M."/>
            <person name="Ward H."/>
            <person name="Wuenschmann A."/>
            <person name="Camp P."/>
            <person name="Farrell D."/>
            <person name="Lehman K."/>
            <person name="Thacker T."/>
            <person name="Cuthbert E."/>
        </authorList>
    </citation>
    <scope>NUCLEOTIDE SEQUENCE [LARGE SCALE GENOMIC DNA]</scope>
    <source>
        <strain evidence="6 7">Wuenschmanii</strain>
    </source>
</reference>
<dbReference type="Gene3D" id="1.10.10.60">
    <property type="entry name" value="Homeodomain-like"/>
    <property type="match status" value="1"/>
</dbReference>
<dbReference type="PANTHER" id="PTHR47506">
    <property type="entry name" value="TRANSCRIPTIONAL REGULATORY PROTEIN"/>
    <property type="match status" value="1"/>
</dbReference>
<gene>
    <name evidence="6" type="ORF">PT015_14635</name>
</gene>
<dbReference type="Pfam" id="PF16925">
    <property type="entry name" value="TetR_C_13"/>
    <property type="match status" value="1"/>
</dbReference>
<evidence type="ECO:0000313" key="6">
    <source>
        <dbReference type="EMBL" id="WIM86154.1"/>
    </source>
</evidence>
<feature type="DNA-binding region" description="H-T-H motif" evidence="4">
    <location>
        <begin position="266"/>
        <end position="285"/>
    </location>
</feature>